<reference evidence="4 5" key="1">
    <citation type="journal article" date="2014" name="Int. J. Syst. Evol. Microbiol.">
        <title>Listeria floridensis sp. nov., Listeria aquatica sp. nov., Listeria cornellensis sp. nov., Listeria riparia sp. nov. and Listeria grandensis sp. nov., from agricultural and natural environments.</title>
        <authorList>
            <person name="den Bakker H.C."/>
            <person name="Warchocki S."/>
            <person name="Wright E.M."/>
            <person name="Allred A.F."/>
            <person name="Ahlstrom C."/>
            <person name="Manuel C.S."/>
            <person name="Stasiewicz M.J."/>
            <person name="Burrell A."/>
            <person name="Roof S."/>
            <person name="Strawn L."/>
            <person name="Fortes E.D."/>
            <person name="Nightingale K.K."/>
            <person name="Kephart D."/>
            <person name="Wiedmann M."/>
        </authorList>
    </citation>
    <scope>NUCLEOTIDE SEQUENCE [LARGE SCALE GENOMIC DNA]</scope>
    <source>
        <strain evidence="4 5">FSL S10-1187</strain>
    </source>
</reference>
<dbReference type="EMBL" id="AODF01000001">
    <property type="protein sequence ID" value="EUJ33839.1"/>
    <property type="molecule type" value="Genomic_DNA"/>
</dbReference>
<dbReference type="CDD" id="cd02440">
    <property type="entry name" value="AdoMet_MTases"/>
    <property type="match status" value="1"/>
</dbReference>
<dbReference type="PANTHER" id="PTHR47816">
    <property type="entry name" value="RIBOSOMAL RNA SMALL SUBUNIT METHYLTRANSFERASE C"/>
    <property type="match status" value="1"/>
</dbReference>
<evidence type="ECO:0000256" key="1">
    <source>
        <dbReference type="ARBA" id="ARBA00022603"/>
    </source>
</evidence>
<name>A0ABN0RIM4_9LIST</name>
<gene>
    <name evidence="4" type="ORF">MFLO_01395</name>
</gene>
<feature type="domain" description="Methyltransferase small" evidence="3">
    <location>
        <begin position="29"/>
        <end position="197"/>
    </location>
</feature>
<dbReference type="Gene3D" id="3.40.50.150">
    <property type="entry name" value="Vaccinia Virus protein VP39"/>
    <property type="match status" value="1"/>
</dbReference>
<dbReference type="Pfam" id="PF05175">
    <property type="entry name" value="MTS"/>
    <property type="match status" value="1"/>
</dbReference>
<accession>A0ABN0RIM4</accession>
<keyword evidence="2" id="KW-0808">Transferase</keyword>
<dbReference type="InterPro" id="IPR007848">
    <property type="entry name" value="Small_mtfrase_dom"/>
</dbReference>
<keyword evidence="5" id="KW-1185">Reference proteome</keyword>
<dbReference type="InterPro" id="IPR046977">
    <property type="entry name" value="RsmC/RlmG"/>
</dbReference>
<keyword evidence="1" id="KW-0489">Methyltransferase</keyword>
<dbReference type="Proteomes" id="UP000019249">
    <property type="component" value="Unassembled WGS sequence"/>
</dbReference>
<dbReference type="RefSeq" id="WP_036095755.1">
    <property type="nucleotide sequence ID" value="NZ_AODF01000001.1"/>
</dbReference>
<proteinExistence type="predicted"/>
<evidence type="ECO:0000256" key="2">
    <source>
        <dbReference type="ARBA" id="ARBA00022679"/>
    </source>
</evidence>
<evidence type="ECO:0000313" key="4">
    <source>
        <dbReference type="EMBL" id="EUJ33839.1"/>
    </source>
</evidence>
<organism evidence="4 5">
    <name type="scientific">Listeria floridensis FSL S10-1187</name>
    <dbReference type="NCBI Taxonomy" id="1265817"/>
    <lineage>
        <taxon>Bacteria</taxon>
        <taxon>Bacillati</taxon>
        <taxon>Bacillota</taxon>
        <taxon>Bacilli</taxon>
        <taxon>Bacillales</taxon>
        <taxon>Listeriaceae</taxon>
        <taxon>Listeria</taxon>
    </lineage>
</organism>
<dbReference type="InterPro" id="IPR029063">
    <property type="entry name" value="SAM-dependent_MTases_sf"/>
</dbReference>
<dbReference type="PANTHER" id="PTHR47816:SF4">
    <property type="entry name" value="RIBOSOMAL RNA SMALL SUBUNIT METHYLTRANSFERASE C"/>
    <property type="match status" value="1"/>
</dbReference>
<evidence type="ECO:0000313" key="5">
    <source>
        <dbReference type="Proteomes" id="UP000019249"/>
    </source>
</evidence>
<protein>
    <recommendedName>
        <fullName evidence="3">Methyltransferase small domain-containing protein</fullName>
    </recommendedName>
</protein>
<dbReference type="SUPFAM" id="SSF53335">
    <property type="entry name" value="S-adenosyl-L-methionine-dependent methyltransferases"/>
    <property type="match status" value="1"/>
</dbReference>
<comment type="caution">
    <text evidence="4">The sequence shown here is derived from an EMBL/GenBank/DDBJ whole genome shotgun (WGS) entry which is preliminary data.</text>
</comment>
<sequence length="202" mass="22284">MANNHYFTNDASLKSNRQTFSFRLRDRDFSFISDDGVFSKKTVDFGSRLLIETFKIDAASGKILDVGAGYGPIGLALAGAYPQMQVEMVDVNLRALELAKENAALNRIENVSIYESSVYEEVSDADFAAIVSNPPIRAGKAVVHAILEGAYERLVAGGELWIVIQKKQGGPSAANKMEQVFGNVEIMKKDKGYYIYRSRKDA</sequence>
<evidence type="ECO:0000259" key="3">
    <source>
        <dbReference type="Pfam" id="PF05175"/>
    </source>
</evidence>